<gene>
    <name evidence="1" type="ORF">EXN66_Car018867</name>
</gene>
<keyword evidence="2" id="KW-1185">Reference proteome</keyword>
<dbReference type="Proteomes" id="UP000503349">
    <property type="component" value="Chromosome 18"/>
</dbReference>
<protein>
    <submittedName>
        <fullName evidence="1">Spermatogenesis-associated protein 45</fullName>
    </submittedName>
</protein>
<reference evidence="2" key="2">
    <citation type="submission" date="2019-02" db="EMBL/GenBank/DDBJ databases">
        <title>Opniocepnalus argus Var Kimnra genome.</title>
        <authorList>
            <person name="Zhou C."/>
            <person name="Xiao S."/>
        </authorList>
    </citation>
    <scope>NUCLEOTIDE SEQUENCE [LARGE SCALE GENOMIC DNA]</scope>
</reference>
<evidence type="ECO:0000313" key="1">
    <source>
        <dbReference type="EMBL" id="KAF3703179.1"/>
    </source>
</evidence>
<sequence length="83" mass="9794">MSGPDEQVLLELNLRRETWCRVEMSPRQSWERTERRHYGGHLRTSPVLLTALTVGPQRRGACTRWPPPLNLPERRHFEESCKT</sequence>
<reference evidence="1 2" key="1">
    <citation type="submission" date="2019-02" db="EMBL/GenBank/DDBJ databases">
        <title>Opniocepnalus argus genome.</title>
        <authorList>
            <person name="Zhou C."/>
            <person name="Xiao S."/>
        </authorList>
    </citation>
    <scope>NUCLEOTIDE SEQUENCE [LARGE SCALE GENOMIC DNA]</scope>
    <source>
        <strain evidence="1">OARG1902GOOAL</strain>
        <tissue evidence="1">Muscle</tissue>
    </source>
</reference>
<organism evidence="1 2">
    <name type="scientific">Channa argus</name>
    <name type="common">Northern snakehead</name>
    <name type="synonym">Ophicephalus argus</name>
    <dbReference type="NCBI Taxonomy" id="215402"/>
    <lineage>
        <taxon>Eukaryota</taxon>
        <taxon>Metazoa</taxon>
        <taxon>Chordata</taxon>
        <taxon>Craniata</taxon>
        <taxon>Vertebrata</taxon>
        <taxon>Euteleostomi</taxon>
        <taxon>Actinopterygii</taxon>
        <taxon>Neopterygii</taxon>
        <taxon>Teleostei</taxon>
        <taxon>Neoteleostei</taxon>
        <taxon>Acanthomorphata</taxon>
        <taxon>Anabantaria</taxon>
        <taxon>Anabantiformes</taxon>
        <taxon>Channoidei</taxon>
        <taxon>Channidae</taxon>
        <taxon>Channa</taxon>
    </lineage>
</organism>
<name>A0A6G1QLD1_CHAAH</name>
<dbReference type="EMBL" id="CM015729">
    <property type="protein sequence ID" value="KAF3703179.1"/>
    <property type="molecule type" value="Genomic_DNA"/>
</dbReference>
<evidence type="ECO:0000313" key="2">
    <source>
        <dbReference type="Proteomes" id="UP000503349"/>
    </source>
</evidence>
<accession>A0A6G1QLD1</accession>
<dbReference type="AlphaFoldDB" id="A0A6G1QLD1"/>
<proteinExistence type="predicted"/>